<gene>
    <name evidence="3" type="ORF">AVDCRST_MAG23-2067</name>
</gene>
<evidence type="ECO:0000259" key="2">
    <source>
        <dbReference type="Pfam" id="PF10988"/>
    </source>
</evidence>
<dbReference type="EMBL" id="CADCWD010000070">
    <property type="protein sequence ID" value="CAA9541065.1"/>
    <property type="molecule type" value="Genomic_DNA"/>
</dbReference>
<feature type="chain" id="PRO_5026704948" description="Putative auto-transporter adhesin head GIN domain-containing protein" evidence="1">
    <location>
        <begin position="24"/>
        <end position="234"/>
    </location>
</feature>
<protein>
    <recommendedName>
        <fullName evidence="2">Putative auto-transporter adhesin head GIN domain-containing protein</fullName>
    </recommendedName>
</protein>
<reference evidence="3" key="1">
    <citation type="submission" date="2020-02" db="EMBL/GenBank/DDBJ databases">
        <authorList>
            <person name="Meier V. D."/>
        </authorList>
    </citation>
    <scope>NUCLEOTIDE SEQUENCE</scope>
    <source>
        <strain evidence="3">AVDCRST_MAG23</strain>
    </source>
</reference>
<sequence>MVLLMTRIMPLAFIALLGHPASAAERRYTITDFDRIHVEGPFQVTLVTGKGVSALATGDTQALERVSIEVQNRTLKIRPNRSAWGGYPGKSTGAVKLAVTTHELRGATVIGSGSLSVDKARAMKFDAAISGSGRIGIANVEADMLTLGLLGAGKLIVAGKVKSLRATVTGAGELDGSQLTAEDAEIAADTSGAIGLGVKRAVKLTATGAGDVAIAGTPACTVDHRGAGSISCGK</sequence>
<evidence type="ECO:0000313" key="3">
    <source>
        <dbReference type="EMBL" id="CAA9541065.1"/>
    </source>
</evidence>
<accession>A0A6J4U8J6</accession>
<name>A0A6J4U8J6_9SPHN</name>
<organism evidence="3">
    <name type="scientific">uncultured Sphingosinicella sp</name>
    <dbReference type="NCBI Taxonomy" id="478748"/>
    <lineage>
        <taxon>Bacteria</taxon>
        <taxon>Pseudomonadati</taxon>
        <taxon>Pseudomonadota</taxon>
        <taxon>Alphaproteobacteria</taxon>
        <taxon>Sphingomonadales</taxon>
        <taxon>Sphingosinicellaceae</taxon>
        <taxon>Sphingosinicella</taxon>
        <taxon>environmental samples</taxon>
    </lineage>
</organism>
<dbReference type="InterPro" id="IPR021255">
    <property type="entry name" value="DUF2807"/>
</dbReference>
<keyword evidence="1" id="KW-0732">Signal</keyword>
<evidence type="ECO:0000256" key="1">
    <source>
        <dbReference type="SAM" id="SignalP"/>
    </source>
</evidence>
<feature type="signal peptide" evidence="1">
    <location>
        <begin position="1"/>
        <end position="23"/>
    </location>
</feature>
<dbReference type="Pfam" id="PF10988">
    <property type="entry name" value="DUF2807"/>
    <property type="match status" value="1"/>
</dbReference>
<proteinExistence type="predicted"/>
<dbReference type="AlphaFoldDB" id="A0A6J4U8J6"/>
<dbReference type="Gene3D" id="2.160.20.120">
    <property type="match status" value="1"/>
</dbReference>
<feature type="domain" description="Putative auto-transporter adhesin head GIN" evidence="2">
    <location>
        <begin position="32"/>
        <end position="218"/>
    </location>
</feature>